<dbReference type="HOGENOM" id="CLU_103317_1_0_4"/>
<evidence type="ECO:0000259" key="1">
    <source>
        <dbReference type="Pfam" id="PF13681"/>
    </source>
</evidence>
<protein>
    <recommendedName>
        <fullName evidence="5">Type 4 fimbrial biogenesis protein PilX N-terminal domain-containing protein</fullName>
    </recommendedName>
</protein>
<proteinExistence type="predicted"/>
<dbReference type="Proteomes" id="UP000017813">
    <property type="component" value="Unassembled WGS sequence"/>
</dbReference>
<dbReference type="STRING" id="641147.HMPREF9021_01391"/>
<dbReference type="Pfam" id="PF13681">
    <property type="entry name" value="PilX"/>
    <property type="match status" value="1"/>
</dbReference>
<feature type="domain" description="Type 4 fimbrial biogenesis protein PilX N-terminal" evidence="2">
    <location>
        <begin position="9"/>
        <end position="59"/>
    </location>
</feature>
<evidence type="ECO:0000313" key="4">
    <source>
        <dbReference type="Proteomes" id="UP000017813"/>
    </source>
</evidence>
<dbReference type="AlphaFoldDB" id="V9H8A0"/>
<gene>
    <name evidence="3" type="ORF">HMPREF9021_01391</name>
</gene>
<reference evidence="3 4" key="2">
    <citation type="submission" date="2011-10" db="EMBL/GenBank/DDBJ databases">
        <title>The Genome Sequence of Simonsiella muelleri ATCC 29453.</title>
        <authorList>
            <consortium name="The Broad Institute Genome Sequencing Platform"/>
            <consortium name="The Broad Institute Genome Sequencing Center for Infectious Disease"/>
            <person name="Earl A."/>
            <person name="Ward D."/>
            <person name="Feldgarden M."/>
            <person name="Gevers D."/>
            <person name="Izard J."/>
            <person name="Baranova O.V."/>
            <person name="Blanton J.M."/>
            <person name="Tanner A.C."/>
            <person name="Dewhirst F."/>
            <person name="Young S.K."/>
            <person name="Zeng Q."/>
            <person name="Gargeya S."/>
            <person name="Fitzgerald M."/>
            <person name="Haas B."/>
            <person name="Abouelleil A."/>
            <person name="Alvarado L."/>
            <person name="Arachchi H.M."/>
            <person name="Berlin A."/>
            <person name="Brown A."/>
            <person name="Chapman S.B."/>
            <person name="Chen Z."/>
            <person name="Dunbar C."/>
            <person name="Freedman E."/>
            <person name="Gearin G."/>
            <person name="Goldberg J."/>
            <person name="Griggs A."/>
            <person name="Gujja S."/>
            <person name="Heiman D."/>
            <person name="Howarth C."/>
            <person name="Larson L."/>
            <person name="Lui A."/>
            <person name="MacDonald P.J.P."/>
            <person name="Montmayeur A."/>
            <person name="Murphy C."/>
            <person name="Neiman D."/>
            <person name="Pearson M."/>
            <person name="Priest M."/>
            <person name="Roberts A."/>
            <person name="Saif S."/>
            <person name="Shea T."/>
            <person name="Shenoy N."/>
            <person name="Sisk P."/>
            <person name="Stolte C."/>
            <person name="Sykes S."/>
            <person name="Wortman J."/>
            <person name="Nusbaum C."/>
            <person name="Birren B."/>
        </authorList>
    </citation>
    <scope>NUCLEOTIDE SEQUENCE [LARGE SCALE GENOMIC DNA]</scope>
    <source>
        <strain evidence="3 4">ATCC 29453</strain>
    </source>
</reference>
<dbReference type="InterPro" id="IPR025205">
    <property type="entry name" value="PilX/PilW_C"/>
</dbReference>
<evidence type="ECO:0008006" key="5">
    <source>
        <dbReference type="Google" id="ProtNLM"/>
    </source>
</evidence>
<evidence type="ECO:0000259" key="2">
    <source>
        <dbReference type="Pfam" id="PF14341"/>
    </source>
</evidence>
<dbReference type="EMBL" id="ADCY02000046">
    <property type="protein sequence ID" value="EFG30785.1"/>
    <property type="molecule type" value="Genomic_DNA"/>
</dbReference>
<dbReference type="OrthoDB" id="8613141at2"/>
<dbReference type="Pfam" id="PF14341">
    <property type="entry name" value="PilX_N"/>
    <property type="match status" value="1"/>
</dbReference>
<keyword evidence="4" id="KW-1185">Reference proteome</keyword>
<comment type="caution">
    <text evidence="3">The sequence shown here is derived from an EMBL/GenBank/DDBJ whole genome shotgun (WGS) entry which is preliminary data.</text>
</comment>
<dbReference type="RefSeq" id="WP_002642513.1">
    <property type="nucleotide sequence ID" value="NZ_CP019448.1"/>
</dbReference>
<name>V9H8A0_9NEIS</name>
<dbReference type="InterPro" id="IPR025746">
    <property type="entry name" value="PilX_N_dom"/>
</dbReference>
<accession>V9H8A0</accession>
<dbReference type="eggNOG" id="COG4726">
    <property type="taxonomic scope" value="Bacteria"/>
</dbReference>
<reference evidence="3 4" key="1">
    <citation type="submission" date="2010-03" db="EMBL/GenBank/DDBJ databases">
        <authorList>
            <consortium name="The Broad Institute Genome Sequencing Platform"/>
            <person name="Ward D."/>
            <person name="Earl A."/>
            <person name="Feldgarden M."/>
            <person name="Gevers D."/>
            <person name="Young S."/>
            <person name="Zeng Q."/>
            <person name="Koehrsen M."/>
            <person name="Alvarado L."/>
            <person name="Berlin A.M."/>
            <person name="Borenstein D."/>
            <person name="Chapman S.B."/>
            <person name="Chen Z."/>
            <person name="Engels R."/>
            <person name="Freedman E."/>
            <person name="Gellesch M."/>
            <person name="Goldberg J."/>
            <person name="Griggs A."/>
            <person name="Gujja S."/>
            <person name="Heilman E.R."/>
            <person name="Heiman D.I."/>
            <person name="Hepburn T.A."/>
            <person name="Howarth C."/>
            <person name="Jen D."/>
            <person name="Larson L."/>
            <person name="Mehta T."/>
            <person name="Park D."/>
            <person name="Pearson M."/>
            <person name="Richards J."/>
            <person name="Roberts A."/>
            <person name="Saif S."/>
            <person name="Shea T.D."/>
            <person name="Shenoy N."/>
            <person name="Sisk P."/>
            <person name="Stolte C."/>
            <person name="Sykes S.N."/>
            <person name="Walk T."/>
            <person name="White J."/>
            <person name="Yandava C."/>
            <person name="Izard J."/>
            <person name="Baranova O.V."/>
            <person name="Blanton J.M."/>
            <person name="Tanner A.C."/>
            <person name="Dewhirst F."/>
            <person name="Haas B."/>
            <person name="Nusbaum C."/>
            <person name="Birren B."/>
        </authorList>
    </citation>
    <scope>NUCLEOTIDE SEQUENCE [LARGE SCALE GENOMIC DNA]</scope>
    <source>
        <strain evidence="3 4">ATCC 29453</strain>
    </source>
</reference>
<evidence type="ECO:0000313" key="3">
    <source>
        <dbReference type="EMBL" id="EFG30785.1"/>
    </source>
</evidence>
<organism evidence="3 4">
    <name type="scientific">Simonsiella muelleri ATCC 29453</name>
    <dbReference type="NCBI Taxonomy" id="641147"/>
    <lineage>
        <taxon>Bacteria</taxon>
        <taxon>Pseudomonadati</taxon>
        <taxon>Pseudomonadota</taxon>
        <taxon>Betaproteobacteria</taxon>
        <taxon>Neisseriales</taxon>
        <taxon>Neisseriaceae</taxon>
        <taxon>Simonsiella</taxon>
    </lineage>
</organism>
<sequence>MMKSKNQQQGFSLFMVMIIMLVIALLVVVASQSASTEMRVSTNEADRKFAMSLAETGLRNAEDTIRQMTSEDNKDIDKLFRYDCNTGNCAPVEEVHWESDPSTSRYKISGTKSTVVAWKRTFSGKSVFDNNGATSYPLNDSGDQKSGTVRYIIEFLGERNDNSTGALGRYFRVTARAKGENPNTTVTLQSYVEANSI</sequence>
<feature type="domain" description="PilX/PilW C-terminal" evidence="1">
    <location>
        <begin position="111"/>
        <end position="192"/>
    </location>
</feature>